<organism evidence="1 2">
    <name type="scientific">Ornithinibacillus halophilus</name>
    <dbReference type="NCBI Taxonomy" id="930117"/>
    <lineage>
        <taxon>Bacteria</taxon>
        <taxon>Bacillati</taxon>
        <taxon>Bacillota</taxon>
        <taxon>Bacilli</taxon>
        <taxon>Bacillales</taxon>
        <taxon>Bacillaceae</taxon>
        <taxon>Ornithinibacillus</taxon>
    </lineage>
</organism>
<dbReference type="Proteomes" id="UP000183988">
    <property type="component" value="Unassembled WGS sequence"/>
</dbReference>
<name>A0A1M5LHS1_9BACI</name>
<dbReference type="EMBL" id="FQVW01000047">
    <property type="protein sequence ID" value="SHG64581.1"/>
    <property type="molecule type" value="Genomic_DNA"/>
</dbReference>
<proteinExistence type="predicted"/>
<keyword evidence="2" id="KW-1185">Reference proteome</keyword>
<evidence type="ECO:0000313" key="2">
    <source>
        <dbReference type="Proteomes" id="UP000183988"/>
    </source>
</evidence>
<dbReference type="OrthoDB" id="5422155at2"/>
<dbReference type="RefSeq" id="WP_072891642.1">
    <property type="nucleotide sequence ID" value="NZ_FQVW01000047.1"/>
</dbReference>
<evidence type="ECO:0008006" key="3">
    <source>
        <dbReference type="Google" id="ProtNLM"/>
    </source>
</evidence>
<dbReference type="STRING" id="930117.SAMN05216225_104731"/>
<evidence type="ECO:0000313" key="1">
    <source>
        <dbReference type="EMBL" id="SHG64581.1"/>
    </source>
</evidence>
<protein>
    <recommendedName>
        <fullName evidence="3">Addiction module component</fullName>
    </recommendedName>
</protein>
<accession>A0A1M5LHS1</accession>
<dbReference type="AlphaFoldDB" id="A0A1M5LHS1"/>
<sequence>MSTKEEVIKLIKELPENVTLDDIMRELYVRKKIDKGIKEPDAGKFVSHEVVKEKLGKWLN</sequence>
<gene>
    <name evidence="1" type="ORF">SAMN05216225_104731</name>
</gene>
<reference evidence="1 2" key="1">
    <citation type="submission" date="2016-11" db="EMBL/GenBank/DDBJ databases">
        <authorList>
            <person name="Jaros S."/>
            <person name="Januszkiewicz K."/>
            <person name="Wedrychowicz H."/>
        </authorList>
    </citation>
    <scope>NUCLEOTIDE SEQUENCE [LARGE SCALE GENOMIC DNA]</scope>
    <source>
        <strain evidence="1 2">IBRC-M 10683</strain>
    </source>
</reference>